<sequence>MRRIVFKLLLLTIVFVSQVRSQNATKAWAKKKADIFFLADCSGSIWIVDYRTQLKFITNLVSEMDIGPDATRVGVGLYSETMTVYIPLNNTMTKAQLMQAIEAAPFYAGNGYISRGIDGMRRVGLSTALRRTDVPLISVLFTDDAARHLQFAMDNATLAKKEGITMFTVSVGRNVGRNELRLYSSDPYENYIFEIDNFNSFDTIRSSLSSSVSQVEHVLNDKGTCGENTHMDVLFLYDEYAHGKLASGKIKRFLQNFSEDLSINTGNVRVGVVSKTCHEGEITFIQHLKRESFIQKLNEDNGPDISTLLKHIRRYFFVDTEYGARDFAKRRLVAFLHGDISNNREIINEFLRAKFQLIEVHIVFIVNLNTDYNKATLERIASGSDHVLYLSSADDLLKHKKEFLGMFCKDV</sequence>
<dbReference type="Gene3D" id="3.40.50.410">
    <property type="entry name" value="von Willebrand factor, type A domain"/>
    <property type="match status" value="2"/>
</dbReference>
<evidence type="ECO:0000313" key="4">
    <source>
        <dbReference type="RefSeq" id="XP_055866122.1"/>
    </source>
</evidence>
<proteinExistence type="predicted"/>
<feature type="domain" description="VWFA" evidence="2">
    <location>
        <begin position="34"/>
        <end position="208"/>
    </location>
</feature>
<feature type="chain" id="PRO_5040786462" evidence="1">
    <location>
        <begin position="22"/>
        <end position="411"/>
    </location>
</feature>
<dbReference type="GeneID" id="106070815"/>
<evidence type="ECO:0000259" key="2">
    <source>
        <dbReference type="PROSITE" id="PS50234"/>
    </source>
</evidence>
<keyword evidence="3" id="KW-1185">Reference proteome</keyword>
<dbReference type="InterPro" id="IPR036465">
    <property type="entry name" value="vWFA_dom_sf"/>
</dbReference>
<dbReference type="InterPro" id="IPR050525">
    <property type="entry name" value="ECM_Assembly_Org"/>
</dbReference>
<feature type="domain" description="VWFA" evidence="2">
    <location>
        <begin position="232"/>
        <end position="407"/>
    </location>
</feature>
<organism evidence="3 4">
    <name type="scientific">Biomphalaria glabrata</name>
    <name type="common">Bloodfluke planorb</name>
    <name type="synonym">Freshwater snail</name>
    <dbReference type="NCBI Taxonomy" id="6526"/>
    <lineage>
        <taxon>Eukaryota</taxon>
        <taxon>Metazoa</taxon>
        <taxon>Spiralia</taxon>
        <taxon>Lophotrochozoa</taxon>
        <taxon>Mollusca</taxon>
        <taxon>Gastropoda</taxon>
        <taxon>Heterobranchia</taxon>
        <taxon>Euthyneura</taxon>
        <taxon>Panpulmonata</taxon>
        <taxon>Hygrophila</taxon>
        <taxon>Lymnaeoidea</taxon>
        <taxon>Planorbidae</taxon>
        <taxon>Biomphalaria</taxon>
    </lineage>
</organism>
<evidence type="ECO:0000313" key="3">
    <source>
        <dbReference type="Proteomes" id="UP001165740"/>
    </source>
</evidence>
<accession>A0A9W2YTR6</accession>
<dbReference type="OrthoDB" id="10256829at2759"/>
<dbReference type="InterPro" id="IPR002035">
    <property type="entry name" value="VWF_A"/>
</dbReference>
<dbReference type="PANTHER" id="PTHR24020:SF84">
    <property type="entry name" value="VWFA DOMAIN-CONTAINING PROTEIN"/>
    <property type="match status" value="1"/>
</dbReference>
<dbReference type="PROSITE" id="PS50234">
    <property type="entry name" value="VWFA"/>
    <property type="match status" value="2"/>
</dbReference>
<dbReference type="Proteomes" id="UP001165740">
    <property type="component" value="Chromosome 1"/>
</dbReference>
<dbReference type="OMA" id="RIPQYYG"/>
<dbReference type="RefSeq" id="XP_055866122.1">
    <property type="nucleotide sequence ID" value="XM_056010147.1"/>
</dbReference>
<protein>
    <submittedName>
        <fullName evidence="4">Collagen alpha-5(VI) chain-like isoform X1</fullName>
    </submittedName>
</protein>
<dbReference type="SMART" id="SM00327">
    <property type="entry name" value="VWA"/>
    <property type="match status" value="1"/>
</dbReference>
<dbReference type="Pfam" id="PF00092">
    <property type="entry name" value="VWA"/>
    <property type="match status" value="2"/>
</dbReference>
<evidence type="ECO:0000256" key="1">
    <source>
        <dbReference type="SAM" id="SignalP"/>
    </source>
</evidence>
<dbReference type="PANTHER" id="PTHR24020">
    <property type="entry name" value="COLLAGEN ALPHA"/>
    <property type="match status" value="1"/>
</dbReference>
<dbReference type="SUPFAM" id="SSF53300">
    <property type="entry name" value="vWA-like"/>
    <property type="match status" value="2"/>
</dbReference>
<name>A0A9W2YTR6_BIOGL</name>
<reference evidence="4" key="1">
    <citation type="submission" date="2025-08" db="UniProtKB">
        <authorList>
            <consortium name="RefSeq"/>
        </authorList>
    </citation>
    <scope>IDENTIFICATION</scope>
</reference>
<feature type="signal peptide" evidence="1">
    <location>
        <begin position="1"/>
        <end position="21"/>
    </location>
</feature>
<dbReference type="CDD" id="cd01450">
    <property type="entry name" value="vWFA_subfamily_ECM"/>
    <property type="match status" value="1"/>
</dbReference>
<dbReference type="AlphaFoldDB" id="A0A9W2YTR6"/>
<keyword evidence="1" id="KW-0732">Signal</keyword>
<gene>
    <name evidence="4" type="primary">LOC106070815</name>
</gene>